<comment type="caution">
    <text evidence="1">The sequence shown here is derived from an EMBL/GenBank/DDBJ whole genome shotgun (WGS) entry which is preliminary data.</text>
</comment>
<evidence type="ECO:0000313" key="1">
    <source>
        <dbReference type="EMBL" id="CAE7264990.1"/>
    </source>
</evidence>
<name>A0A812MG79_SYMPI</name>
<proteinExistence type="predicted"/>
<sequence length="206" mass="23714">MYKSMLEVIVAWVRQQGIAGSAAPALREVPLLVPLDLSQIDWTQRSVEAKLMTLLQCMEQWSSPVFGQFEDIPRTRWLLSFALPYEMEFEDCQSDEKNLRCFPFETLLNQPEPQLVPLLVFEHPACSRRHIGGCQNYGRFLGTLHIRSRIIVGIQQGTMIFYNHPHEFGSKSGGFYETDRGWLRAYAKQTQALSSWLESQKLACEL</sequence>
<reference evidence="1" key="1">
    <citation type="submission" date="2021-02" db="EMBL/GenBank/DDBJ databases">
        <authorList>
            <person name="Dougan E. K."/>
            <person name="Rhodes N."/>
            <person name="Thang M."/>
            <person name="Chan C."/>
        </authorList>
    </citation>
    <scope>NUCLEOTIDE SEQUENCE</scope>
</reference>
<dbReference type="Proteomes" id="UP000649617">
    <property type="component" value="Unassembled WGS sequence"/>
</dbReference>
<organism evidence="1 2">
    <name type="scientific">Symbiodinium pilosum</name>
    <name type="common">Dinoflagellate</name>
    <dbReference type="NCBI Taxonomy" id="2952"/>
    <lineage>
        <taxon>Eukaryota</taxon>
        <taxon>Sar</taxon>
        <taxon>Alveolata</taxon>
        <taxon>Dinophyceae</taxon>
        <taxon>Suessiales</taxon>
        <taxon>Symbiodiniaceae</taxon>
        <taxon>Symbiodinium</taxon>
    </lineage>
</organism>
<evidence type="ECO:0000313" key="2">
    <source>
        <dbReference type="Proteomes" id="UP000649617"/>
    </source>
</evidence>
<protein>
    <submittedName>
        <fullName evidence="1">TetA protein</fullName>
    </submittedName>
</protein>
<keyword evidence="2" id="KW-1185">Reference proteome</keyword>
<gene>
    <name evidence="1" type="primary">tetA</name>
    <name evidence="1" type="ORF">SPIL2461_LOCUS5679</name>
</gene>
<dbReference type="AlphaFoldDB" id="A0A812MG79"/>
<accession>A0A812MG79</accession>
<dbReference type="EMBL" id="CAJNIZ010008197">
    <property type="protein sequence ID" value="CAE7264990.1"/>
    <property type="molecule type" value="Genomic_DNA"/>
</dbReference>
<dbReference type="OrthoDB" id="438262at2759"/>